<dbReference type="Proteomes" id="UP000663829">
    <property type="component" value="Unassembled WGS sequence"/>
</dbReference>
<dbReference type="GO" id="GO:0003950">
    <property type="term" value="F:NAD+ poly-ADP-ribosyltransferase activity"/>
    <property type="evidence" value="ECO:0007669"/>
    <property type="project" value="InterPro"/>
</dbReference>
<proteinExistence type="predicted"/>
<dbReference type="AlphaFoldDB" id="A0A815WGN6"/>
<feature type="compositionally biased region" description="Basic residues" evidence="1">
    <location>
        <begin position="181"/>
        <end position="194"/>
    </location>
</feature>
<dbReference type="EMBL" id="CAJNOQ010026105">
    <property type="protein sequence ID" value="CAF1543001.1"/>
    <property type="molecule type" value="Genomic_DNA"/>
</dbReference>
<gene>
    <name evidence="3" type="ORF">GPM918_LOCUS38740</name>
    <name evidence="4" type="ORF">SRO942_LOCUS39581</name>
</gene>
<accession>A0A815WGN6</accession>
<comment type="caution">
    <text evidence="3">The sequence shown here is derived from an EMBL/GenBank/DDBJ whole genome shotgun (WGS) entry which is preliminary data.</text>
</comment>
<feature type="region of interest" description="Disordered" evidence="1">
    <location>
        <begin position="181"/>
        <end position="215"/>
    </location>
</feature>
<reference evidence="3" key="1">
    <citation type="submission" date="2021-02" db="EMBL/GenBank/DDBJ databases">
        <authorList>
            <person name="Nowell W R."/>
        </authorList>
    </citation>
    <scope>NUCLEOTIDE SEQUENCE</scope>
</reference>
<dbReference type="EMBL" id="CAJOBC010091748">
    <property type="protein sequence ID" value="CAF4403451.1"/>
    <property type="molecule type" value="Genomic_DNA"/>
</dbReference>
<sequence length="475" mass="55468">MAYGQIKEQCTLTSVFYENYSLDDTYSADEDFDYSLVEENDVIIEHIDDIVDYLDSHVRTRHRDRSSSSNSRSYSSTIIKLLTSSQKLLQQQCKHRQNPPKTQTRKFNQRAKRQIRSLKTNDLSKLFQCDYDLKQEQELEEEKLRLNAEKKEKDDEIVPEKETIIRETTAIAVKSELEIKKRKQKYHKHHRRPPLRSLSAPSPETKKQPDTLKPEQSASFMAFRRYFYYHYRETIQTSLTFSRDGITIKNVRLVPPSEKRYSTQEKFMKFLNKNHDAQDNRKIPDLVFHGTHMNNMQSIINYGLLVPNRKYSDDRPTIAVKNGSAYGVGIYTSTSAQYSTAYTKGTNTMLVCAAITHLPSVSSSKTTISKQKEVQQCGHIVVIRHEARILPLFLIDFHRSCNQSGSINRSIFHCESSKTITSGVRQTKLAQLQLMKRRIETNPFRQIPKRHLRKLLAHKNTIRLQLRQYQKQIIS</sequence>
<evidence type="ECO:0000313" key="4">
    <source>
        <dbReference type="EMBL" id="CAF4403451.1"/>
    </source>
</evidence>
<dbReference type="InterPro" id="IPR012317">
    <property type="entry name" value="Poly(ADP-ribose)pol_cat_dom"/>
</dbReference>
<dbReference type="Pfam" id="PF00644">
    <property type="entry name" value="PARP"/>
    <property type="match status" value="1"/>
</dbReference>
<name>A0A815WGN6_9BILA</name>
<keyword evidence="5" id="KW-1185">Reference proteome</keyword>
<organism evidence="3 5">
    <name type="scientific">Didymodactylos carnosus</name>
    <dbReference type="NCBI Taxonomy" id="1234261"/>
    <lineage>
        <taxon>Eukaryota</taxon>
        <taxon>Metazoa</taxon>
        <taxon>Spiralia</taxon>
        <taxon>Gnathifera</taxon>
        <taxon>Rotifera</taxon>
        <taxon>Eurotatoria</taxon>
        <taxon>Bdelloidea</taxon>
        <taxon>Philodinida</taxon>
        <taxon>Philodinidae</taxon>
        <taxon>Didymodactylos</taxon>
    </lineage>
</organism>
<protein>
    <recommendedName>
        <fullName evidence="2">PARP catalytic domain-containing protein</fullName>
    </recommendedName>
</protein>
<feature type="domain" description="PARP catalytic" evidence="2">
    <location>
        <begin position="269"/>
        <end position="355"/>
    </location>
</feature>
<evidence type="ECO:0000259" key="2">
    <source>
        <dbReference type="Pfam" id="PF00644"/>
    </source>
</evidence>
<feature type="region of interest" description="Disordered" evidence="1">
    <location>
        <begin position="93"/>
        <end position="113"/>
    </location>
</feature>
<dbReference type="Proteomes" id="UP000681722">
    <property type="component" value="Unassembled WGS sequence"/>
</dbReference>
<evidence type="ECO:0000313" key="5">
    <source>
        <dbReference type="Proteomes" id="UP000663829"/>
    </source>
</evidence>
<feature type="compositionally biased region" description="Basic and acidic residues" evidence="1">
    <location>
        <begin position="204"/>
        <end position="213"/>
    </location>
</feature>
<evidence type="ECO:0000256" key="1">
    <source>
        <dbReference type="SAM" id="MobiDB-lite"/>
    </source>
</evidence>
<evidence type="ECO:0000313" key="3">
    <source>
        <dbReference type="EMBL" id="CAF1543001.1"/>
    </source>
</evidence>
<dbReference type="SUPFAM" id="SSF56399">
    <property type="entry name" value="ADP-ribosylation"/>
    <property type="match status" value="1"/>
</dbReference>
<dbReference type="Gene3D" id="3.90.228.10">
    <property type="match status" value="1"/>
</dbReference>